<evidence type="ECO:0000313" key="3">
    <source>
        <dbReference type="EMBL" id="KLT38479.1"/>
    </source>
</evidence>
<feature type="signal peptide" evidence="2">
    <location>
        <begin position="1"/>
        <end position="19"/>
    </location>
</feature>
<keyword evidence="1" id="KW-0472">Membrane</keyword>
<dbReference type="EMBL" id="KQ087302">
    <property type="protein sequence ID" value="KLT38479.1"/>
    <property type="molecule type" value="Genomic_DNA"/>
</dbReference>
<name>A0A0J1AT41_9TREE</name>
<keyword evidence="1" id="KW-0812">Transmembrane</keyword>
<evidence type="ECO:0000313" key="4">
    <source>
        <dbReference type="Proteomes" id="UP000053611"/>
    </source>
</evidence>
<reference evidence="3 4" key="1">
    <citation type="submission" date="2015-03" db="EMBL/GenBank/DDBJ databases">
        <title>Genomics and transcriptomics of the oil-accumulating basidiomycete yeast T. oleaginosus allow insights into substrate utilization and the diverse evolutionary trajectories of mating systems in fungi.</title>
        <authorList>
            <consortium name="DOE Joint Genome Institute"/>
            <person name="Kourist R."/>
            <person name="Kracht O."/>
            <person name="Bracharz F."/>
            <person name="Lipzen A."/>
            <person name="Nolan M."/>
            <person name="Ohm R."/>
            <person name="Grigoriev I."/>
            <person name="Sun S."/>
            <person name="Heitman J."/>
            <person name="Bruck T."/>
            <person name="Nowrousian M."/>
        </authorList>
    </citation>
    <scope>NUCLEOTIDE SEQUENCE [LARGE SCALE GENOMIC DNA]</scope>
    <source>
        <strain evidence="3 4">IBC0246</strain>
    </source>
</reference>
<feature type="transmembrane region" description="Helical" evidence="1">
    <location>
        <begin position="130"/>
        <end position="152"/>
    </location>
</feature>
<evidence type="ECO:0000256" key="1">
    <source>
        <dbReference type="SAM" id="Phobius"/>
    </source>
</evidence>
<sequence>MKFLGLLALTLAAAAPIAPAPAPVLAPAPAADGIFYHPLPAWTPGHPELNPKPAYRHQIEVDGRVFAVSRPTWLASYLSSLLPQASDPESRVLAAQLPPDSGYSFHRTFMSDMRHAAARGYDALGDRRTYAAVMLVVAVLNFSSILLVLMFFRGRDRECDYEEGAAPEGKIKLEQ</sequence>
<keyword evidence="4" id="KW-1185">Reference proteome</keyword>
<gene>
    <name evidence="3" type="ORF">CC85DRAFT_289479</name>
</gene>
<protein>
    <submittedName>
        <fullName evidence="3">Uncharacterized protein</fullName>
    </submittedName>
</protein>
<proteinExistence type="predicted"/>
<feature type="chain" id="PRO_5005247668" evidence="2">
    <location>
        <begin position="20"/>
        <end position="175"/>
    </location>
</feature>
<dbReference type="RefSeq" id="XP_018274970.1">
    <property type="nucleotide sequence ID" value="XM_018424653.1"/>
</dbReference>
<keyword evidence="2" id="KW-0732">Signal</keyword>
<dbReference type="GeneID" id="28985256"/>
<evidence type="ECO:0000256" key="2">
    <source>
        <dbReference type="SAM" id="SignalP"/>
    </source>
</evidence>
<dbReference type="Proteomes" id="UP000053611">
    <property type="component" value="Unassembled WGS sequence"/>
</dbReference>
<keyword evidence="1" id="KW-1133">Transmembrane helix</keyword>
<dbReference type="AlphaFoldDB" id="A0A0J1AT41"/>
<accession>A0A0J1AT41</accession>
<organism evidence="3 4">
    <name type="scientific">Cutaneotrichosporon oleaginosum</name>
    <dbReference type="NCBI Taxonomy" id="879819"/>
    <lineage>
        <taxon>Eukaryota</taxon>
        <taxon>Fungi</taxon>
        <taxon>Dikarya</taxon>
        <taxon>Basidiomycota</taxon>
        <taxon>Agaricomycotina</taxon>
        <taxon>Tremellomycetes</taxon>
        <taxon>Trichosporonales</taxon>
        <taxon>Trichosporonaceae</taxon>
        <taxon>Cutaneotrichosporon</taxon>
    </lineage>
</organism>